<dbReference type="GO" id="GO:0036088">
    <property type="term" value="P:D-serine catabolic process"/>
    <property type="evidence" value="ECO:0007669"/>
    <property type="project" value="TreeGrafter"/>
</dbReference>
<dbReference type="InterPro" id="IPR042208">
    <property type="entry name" value="D-ser_dehydrat-like_sf"/>
</dbReference>
<accession>A0A5C4TH30</accession>
<dbReference type="SMART" id="SM01119">
    <property type="entry name" value="D-ser_dehydrat"/>
    <property type="match status" value="1"/>
</dbReference>
<proteinExistence type="inferred from homology"/>
<dbReference type="InterPro" id="IPR001608">
    <property type="entry name" value="Ala_racemase_N"/>
</dbReference>
<dbReference type="Pfam" id="PF14031">
    <property type="entry name" value="D-ser_dehydrat"/>
    <property type="match status" value="1"/>
</dbReference>
<dbReference type="SUPFAM" id="SSF51419">
    <property type="entry name" value="PLP-binding barrel"/>
    <property type="match status" value="1"/>
</dbReference>
<dbReference type="InterPro" id="IPR051466">
    <property type="entry name" value="D-amino_acid_metab_enzyme"/>
</dbReference>
<evidence type="ECO:0000256" key="2">
    <source>
        <dbReference type="ARBA" id="ARBA00023239"/>
    </source>
</evidence>
<feature type="domain" description="D-serine dehydratase-like" evidence="3">
    <location>
        <begin position="279"/>
        <end position="371"/>
    </location>
</feature>
<dbReference type="EMBL" id="VDCQ01000001">
    <property type="protein sequence ID" value="TNJ68285.1"/>
    <property type="molecule type" value="Genomic_DNA"/>
</dbReference>
<dbReference type="Gene3D" id="3.20.20.10">
    <property type="entry name" value="Alanine racemase"/>
    <property type="match status" value="1"/>
</dbReference>
<gene>
    <name evidence="4" type="ORF">FE784_01090</name>
</gene>
<evidence type="ECO:0000259" key="3">
    <source>
        <dbReference type="SMART" id="SM01119"/>
    </source>
</evidence>
<dbReference type="Proteomes" id="UP000307943">
    <property type="component" value="Unassembled WGS sequence"/>
</dbReference>
<dbReference type="PANTHER" id="PTHR28004:SF2">
    <property type="entry name" value="D-SERINE DEHYDRATASE"/>
    <property type="match status" value="1"/>
</dbReference>
<protein>
    <recommendedName>
        <fullName evidence="3">D-serine dehydratase-like domain-containing protein</fullName>
    </recommendedName>
</protein>
<dbReference type="GO" id="GO:0008721">
    <property type="term" value="F:D-serine ammonia-lyase activity"/>
    <property type="evidence" value="ECO:0007669"/>
    <property type="project" value="TreeGrafter"/>
</dbReference>
<dbReference type="Pfam" id="PF01168">
    <property type="entry name" value="Ala_racemase_N"/>
    <property type="match status" value="1"/>
</dbReference>
<evidence type="ECO:0000313" key="5">
    <source>
        <dbReference type="Proteomes" id="UP000307943"/>
    </source>
</evidence>
<dbReference type="AlphaFoldDB" id="A0A5C4TH30"/>
<comment type="caution">
    <text evidence="4">The sequence shown here is derived from an EMBL/GenBank/DDBJ whole genome shotgun (WGS) entry which is preliminary data.</text>
</comment>
<reference evidence="4 5" key="1">
    <citation type="submission" date="2019-05" db="EMBL/GenBank/DDBJ databases">
        <title>We sequenced the genome of Paenibacillus hemerocallicola KCTC 33185 for further insight into its adaptation and study the phylogeny of Paenibacillus.</title>
        <authorList>
            <person name="Narsing Rao M.P."/>
        </authorList>
    </citation>
    <scope>NUCLEOTIDE SEQUENCE [LARGE SCALE GENOMIC DNA]</scope>
    <source>
        <strain evidence="4 5">KCTC 33185</strain>
    </source>
</reference>
<organism evidence="4 5">
    <name type="scientific">Paenibacillus hemerocallicola</name>
    <dbReference type="NCBI Taxonomy" id="1172614"/>
    <lineage>
        <taxon>Bacteria</taxon>
        <taxon>Bacillati</taxon>
        <taxon>Bacillota</taxon>
        <taxon>Bacilli</taxon>
        <taxon>Bacillales</taxon>
        <taxon>Paenibacillaceae</taxon>
        <taxon>Paenibacillus</taxon>
    </lineage>
</organism>
<keyword evidence="5" id="KW-1185">Reference proteome</keyword>
<comment type="similarity">
    <text evidence="1">Belongs to the DSD1 family.</text>
</comment>
<dbReference type="Gene3D" id="2.40.37.20">
    <property type="entry name" value="D-serine dehydratase-like domain"/>
    <property type="match status" value="1"/>
</dbReference>
<dbReference type="InterPro" id="IPR026956">
    <property type="entry name" value="D-ser_dehydrat-like_dom"/>
</dbReference>
<dbReference type="InterPro" id="IPR029066">
    <property type="entry name" value="PLP-binding_barrel"/>
</dbReference>
<sequence length="388" mass="42059">MIAKSVFGLDSGPEARETIGEWIEAMEQWDTPSVQIDLDVLDRNLRETANAAARAGVKLRPHTKTHKSVWIAKEQLRYGATGITVAKLGEAEVMAEAGINDILIAFPVIGAPKLERLGRLMENAKITLSTDDVDVARQLSAFGRSLNREISLYVDVNTGLNRCGKEPGDETADVVKRITDLPNIRVTGLMTHSGHAYGYNSNDAVREIAKQEAESLLLTKRKVEEAGISIEEISVGSTPTSKFVADIAGLGVTEMRPGAYVFGDGTQWTMGLIGQELLAMTIVATVVGRPRPGTIIIDAGSKTLSSDVSKYHPGYGIILGHSGAVIERLSEEHGIVKVPDSGAYEIGQQLRIVPNHCCVVTNLQDRLTGVRNGRFEKWLPVDARGQIR</sequence>
<evidence type="ECO:0000256" key="1">
    <source>
        <dbReference type="ARBA" id="ARBA00005323"/>
    </source>
</evidence>
<evidence type="ECO:0000313" key="4">
    <source>
        <dbReference type="EMBL" id="TNJ68285.1"/>
    </source>
</evidence>
<dbReference type="RefSeq" id="WP_139600262.1">
    <property type="nucleotide sequence ID" value="NZ_VDCQ01000001.1"/>
</dbReference>
<dbReference type="PANTHER" id="PTHR28004">
    <property type="entry name" value="ZGC:162816-RELATED"/>
    <property type="match status" value="1"/>
</dbReference>
<name>A0A5C4TH30_9BACL</name>
<keyword evidence="2" id="KW-0456">Lyase</keyword>
<dbReference type="OrthoDB" id="9788869at2"/>